<evidence type="ECO:0000256" key="2">
    <source>
        <dbReference type="SAM" id="SignalP"/>
    </source>
</evidence>
<evidence type="ECO:0008006" key="7">
    <source>
        <dbReference type="Google" id="ProtNLM"/>
    </source>
</evidence>
<feature type="region of interest" description="Disordered" evidence="1">
    <location>
        <begin position="122"/>
        <end position="143"/>
    </location>
</feature>
<sequence length="217" mass="23877">MPRPAPYLLSALGLAGLLAASLTAAPAQAAGDQDGSFNLINRSNRVIERLYASPLDSSDWGDNRLDSRGPLANGANLPVRMAPEGGCRTDLRIGFEGGLVEERRDIDTCLDRDVVIGTPERTGARQAQRQGGKGGDPSFTLRNEANSPVREIYASPSNEDDWGQDQLGREMLRAHGRRTIRLPDGECQYDLRIVWDDGRSEERRDVNLCATRELTFR</sequence>
<proteinExistence type="predicted"/>
<name>A0A3A9J8X2_9PROT</name>
<protein>
    <recommendedName>
        <fullName evidence="7">Tat pathway signal protein</fullName>
    </recommendedName>
</protein>
<dbReference type="EMBL" id="RAQU01000148">
    <property type="protein sequence ID" value="RKK02490.1"/>
    <property type="molecule type" value="Genomic_DNA"/>
</dbReference>
<feature type="chain" id="PRO_5017349489" description="Tat pathway signal protein" evidence="2">
    <location>
        <begin position="30"/>
        <end position="217"/>
    </location>
</feature>
<dbReference type="RefSeq" id="WP_120639917.1">
    <property type="nucleotide sequence ID" value="NZ_RAQU01000148.1"/>
</dbReference>
<dbReference type="Proteomes" id="UP000278036">
    <property type="component" value="Unassembled WGS sequence"/>
</dbReference>
<reference evidence="3 6" key="1">
    <citation type="submission" date="2018-09" db="EMBL/GenBank/DDBJ databases">
        <title>Roseomonas sp. nov., isolated from feces of Tibetan antelopes in the Qinghai-Tibet plateau, China.</title>
        <authorList>
            <person name="Tian Z."/>
        </authorList>
    </citation>
    <scope>NUCLEOTIDE SEQUENCE [LARGE SCALE GENOMIC DNA]</scope>
    <source>
        <strain evidence="4 5">Z23</strain>
        <strain evidence="3 6">Z24</strain>
    </source>
</reference>
<evidence type="ECO:0000313" key="4">
    <source>
        <dbReference type="EMBL" id="RMI25246.1"/>
    </source>
</evidence>
<evidence type="ECO:0000313" key="3">
    <source>
        <dbReference type="EMBL" id="RKK02490.1"/>
    </source>
</evidence>
<comment type="caution">
    <text evidence="3">The sequence shown here is derived from an EMBL/GenBank/DDBJ whole genome shotgun (WGS) entry which is preliminary data.</text>
</comment>
<feature type="signal peptide" evidence="2">
    <location>
        <begin position="1"/>
        <end position="29"/>
    </location>
</feature>
<dbReference type="Proteomes" id="UP000274097">
    <property type="component" value="Unassembled WGS sequence"/>
</dbReference>
<gene>
    <name evidence="3" type="ORF">D6Z83_19505</name>
    <name evidence="4" type="ORF">EBE87_08840</name>
</gene>
<keyword evidence="5" id="KW-1185">Reference proteome</keyword>
<organism evidence="3 6">
    <name type="scientific">Teichococcus wenyumeiae</name>
    <dbReference type="NCBI Taxonomy" id="2478470"/>
    <lineage>
        <taxon>Bacteria</taxon>
        <taxon>Pseudomonadati</taxon>
        <taxon>Pseudomonadota</taxon>
        <taxon>Alphaproteobacteria</taxon>
        <taxon>Acetobacterales</taxon>
        <taxon>Roseomonadaceae</taxon>
        <taxon>Roseomonas</taxon>
    </lineage>
</organism>
<evidence type="ECO:0000313" key="5">
    <source>
        <dbReference type="Proteomes" id="UP000274097"/>
    </source>
</evidence>
<evidence type="ECO:0000256" key="1">
    <source>
        <dbReference type="SAM" id="MobiDB-lite"/>
    </source>
</evidence>
<dbReference type="OrthoDB" id="464386at2"/>
<dbReference type="InParanoid" id="A0A3A9J8X2"/>
<dbReference type="EMBL" id="RFLX01000005">
    <property type="protein sequence ID" value="RMI25246.1"/>
    <property type="molecule type" value="Genomic_DNA"/>
</dbReference>
<evidence type="ECO:0000313" key="6">
    <source>
        <dbReference type="Proteomes" id="UP000278036"/>
    </source>
</evidence>
<dbReference type="AlphaFoldDB" id="A0A3A9J8X2"/>
<keyword evidence="2" id="KW-0732">Signal</keyword>
<accession>A0A3A9J8X2</accession>